<sequence length="286" mass="31333">MKRLIRFLAKDGGTYYGDAILPQGVADISRSKRARIITGDIFGKHHVTDQVVDIRLLLPPLAPSDVGTVRCVGLNYANHAKEANMEQPQYPLLFYKPPTALSGPVDPITVPPMAQETAGVDYECEMVIVIGKRCRDVPESEALDCVFGYAVGNDVTHRDWQLQRGEGQWSLGKGFDTWAPYGPGVVTSNVIKDPQNLRIWTKVNGETLQDSSTAEMIFGVRKVISLLSRGVTLMAGDLIFTGTPAGVGMCRNPQNWLKDGDVVEVGLEQIGACTNRVEFDKEEANL</sequence>
<dbReference type="VEuPathDB" id="FungiDB:HZS61_009508"/>
<dbReference type="GO" id="GO:0046872">
    <property type="term" value="F:metal ion binding"/>
    <property type="evidence" value="ECO:0007669"/>
    <property type="project" value="UniProtKB-KW"/>
</dbReference>
<evidence type="ECO:0000256" key="2">
    <source>
        <dbReference type="ARBA" id="ARBA00022723"/>
    </source>
</evidence>
<evidence type="ECO:0000313" key="4">
    <source>
        <dbReference type="EMBL" id="RKK65919.1"/>
    </source>
</evidence>
<dbReference type="PANTHER" id="PTHR11820:SF112">
    <property type="entry name" value="FUMARYLACETOACETATE HYDROLASE FAMILY PROTEIN (AFU_ORTHOLOGUE AFUA_1G02370)-RELATED"/>
    <property type="match status" value="1"/>
</dbReference>
<dbReference type="GO" id="GO:0006107">
    <property type="term" value="P:oxaloacetate metabolic process"/>
    <property type="evidence" value="ECO:0007669"/>
    <property type="project" value="UniProtKB-ARBA"/>
</dbReference>
<protein>
    <recommendedName>
        <fullName evidence="3">Fumarylacetoacetase-like C-terminal domain-containing protein</fullName>
    </recommendedName>
</protein>
<dbReference type="VEuPathDB" id="FungiDB:FOMG_16124"/>
<name>A0A420MCZ7_FUSOX</name>
<dbReference type="PANTHER" id="PTHR11820">
    <property type="entry name" value="ACYLPYRUVASE"/>
    <property type="match status" value="1"/>
</dbReference>
<dbReference type="EMBL" id="MRCX01000347">
    <property type="protein sequence ID" value="RKK65919.1"/>
    <property type="molecule type" value="Genomic_DNA"/>
</dbReference>
<reference evidence="4 5" key="1">
    <citation type="journal article" date="2018" name="Sci. Rep.">
        <title>Characterisation of pathogen-specific regions and novel effector candidates in Fusarium oxysporum f. sp. cepae.</title>
        <authorList>
            <person name="Armitage A.D."/>
            <person name="Taylor A."/>
            <person name="Sobczyk M.K."/>
            <person name="Baxter L."/>
            <person name="Greenfield B.P."/>
            <person name="Bates H.J."/>
            <person name="Wilson F."/>
            <person name="Jackson A.C."/>
            <person name="Ott S."/>
            <person name="Harrison R.J."/>
            <person name="Clarkson J.P."/>
        </authorList>
    </citation>
    <scope>NUCLEOTIDE SEQUENCE [LARGE SCALE GENOMIC DNA]</scope>
    <source>
        <strain evidence="4 5">Fo_A13</strain>
    </source>
</reference>
<accession>A0A420MCZ7</accession>
<dbReference type="VEuPathDB" id="FungiDB:FOZG_06319"/>
<gene>
    <name evidence="4" type="ORF">BFJ69_g15864</name>
</gene>
<feature type="domain" description="Fumarylacetoacetase-like C-terminal" evidence="3">
    <location>
        <begin position="69"/>
        <end position="277"/>
    </location>
</feature>
<comment type="similarity">
    <text evidence="1">Belongs to the FAH family.</text>
</comment>
<dbReference type="Proteomes" id="UP000285084">
    <property type="component" value="Unassembled WGS sequence"/>
</dbReference>
<dbReference type="VEuPathDB" id="FungiDB:FOXG_02553"/>
<evidence type="ECO:0000259" key="3">
    <source>
        <dbReference type="Pfam" id="PF01557"/>
    </source>
</evidence>
<evidence type="ECO:0000313" key="5">
    <source>
        <dbReference type="Proteomes" id="UP000285084"/>
    </source>
</evidence>
<dbReference type="Gene3D" id="3.90.850.10">
    <property type="entry name" value="Fumarylacetoacetase-like, C-terminal domain"/>
    <property type="match status" value="1"/>
</dbReference>
<dbReference type="VEuPathDB" id="FungiDB:FOC1_g10001380"/>
<comment type="caution">
    <text evidence="4">The sequence shown here is derived from an EMBL/GenBank/DDBJ whole genome shotgun (WGS) entry which is preliminary data.</text>
</comment>
<dbReference type="GO" id="GO:0050163">
    <property type="term" value="F:oxaloacetate tautomerase activity"/>
    <property type="evidence" value="ECO:0007669"/>
    <property type="project" value="UniProtKB-ARBA"/>
</dbReference>
<proteinExistence type="inferred from homology"/>
<dbReference type="VEuPathDB" id="FungiDB:FOC4_g10001768"/>
<dbReference type="SUPFAM" id="SSF56529">
    <property type="entry name" value="FAH"/>
    <property type="match status" value="1"/>
</dbReference>
<keyword evidence="2" id="KW-0479">Metal-binding</keyword>
<dbReference type="Pfam" id="PF01557">
    <property type="entry name" value="FAA_hydrolase"/>
    <property type="match status" value="1"/>
</dbReference>
<organism evidence="4 5">
    <name type="scientific">Fusarium oxysporum</name>
    <name type="common">Fusarium vascular wilt</name>
    <dbReference type="NCBI Taxonomy" id="5507"/>
    <lineage>
        <taxon>Eukaryota</taxon>
        <taxon>Fungi</taxon>
        <taxon>Dikarya</taxon>
        <taxon>Ascomycota</taxon>
        <taxon>Pezizomycotina</taxon>
        <taxon>Sordariomycetes</taxon>
        <taxon>Hypocreomycetidae</taxon>
        <taxon>Hypocreales</taxon>
        <taxon>Nectriaceae</taxon>
        <taxon>Fusarium</taxon>
        <taxon>Fusarium oxysporum species complex</taxon>
    </lineage>
</organism>
<dbReference type="FunFam" id="3.90.850.10:FF:000002">
    <property type="entry name" value="2-hydroxyhepta-2,4-diene-1,7-dioate isomerase"/>
    <property type="match status" value="1"/>
</dbReference>
<dbReference type="VEuPathDB" id="FungiDB:FOIG_15575"/>
<dbReference type="InterPro" id="IPR036663">
    <property type="entry name" value="Fumarylacetoacetase_C_sf"/>
</dbReference>
<dbReference type="InterPro" id="IPR011234">
    <property type="entry name" value="Fumarylacetoacetase-like_C"/>
</dbReference>
<dbReference type="AlphaFoldDB" id="A0A420MCZ7"/>
<evidence type="ECO:0000256" key="1">
    <source>
        <dbReference type="ARBA" id="ARBA00010211"/>
    </source>
</evidence>